<dbReference type="SUPFAM" id="SSF48452">
    <property type="entry name" value="TPR-like"/>
    <property type="match status" value="2"/>
</dbReference>
<dbReference type="PANTHER" id="PTHR23271">
    <property type="entry name" value="HEPATOCELLULAR CARCINOMA-ASSOCIATED ANTIGEN 66"/>
    <property type="match status" value="1"/>
</dbReference>
<dbReference type="OrthoDB" id="28112at2759"/>
<organism evidence="8 9">
    <name type="scientific">Hermetia illucens</name>
    <name type="common">Black soldier fly</name>
    <dbReference type="NCBI Taxonomy" id="343691"/>
    <lineage>
        <taxon>Eukaryota</taxon>
        <taxon>Metazoa</taxon>
        <taxon>Ecdysozoa</taxon>
        <taxon>Arthropoda</taxon>
        <taxon>Hexapoda</taxon>
        <taxon>Insecta</taxon>
        <taxon>Pterygota</taxon>
        <taxon>Neoptera</taxon>
        <taxon>Endopterygota</taxon>
        <taxon>Diptera</taxon>
        <taxon>Brachycera</taxon>
        <taxon>Stratiomyomorpha</taxon>
        <taxon>Stratiomyidae</taxon>
        <taxon>Hermetiinae</taxon>
        <taxon>Hermetia</taxon>
    </lineage>
</organism>
<keyword evidence="4" id="KW-0677">Repeat</keyword>
<protein>
    <recommendedName>
        <fullName evidence="10">U3 small nucleolar RNA-associated protein 6 homolog</fullName>
    </recommendedName>
</protein>
<evidence type="ECO:0000256" key="2">
    <source>
        <dbReference type="ARBA" id="ARBA00010734"/>
    </source>
</evidence>
<comment type="similarity">
    <text evidence="2">Belongs to the UTP6 family.</text>
</comment>
<evidence type="ECO:0000259" key="7">
    <source>
        <dbReference type="Pfam" id="PF24892"/>
    </source>
</evidence>
<dbReference type="InterPro" id="IPR011990">
    <property type="entry name" value="TPR-like_helical_dom_sf"/>
</dbReference>
<evidence type="ECO:0000313" key="9">
    <source>
        <dbReference type="Proteomes" id="UP000594454"/>
    </source>
</evidence>
<keyword evidence="5" id="KW-0539">Nucleus</keyword>
<dbReference type="EMBL" id="LR899013">
    <property type="protein sequence ID" value="CAD7090630.1"/>
    <property type="molecule type" value="Genomic_DNA"/>
</dbReference>
<dbReference type="FunCoup" id="A0A7R8V1R6">
    <property type="interactions" value="1419"/>
</dbReference>
<dbReference type="GO" id="GO:0030515">
    <property type="term" value="F:snoRNA binding"/>
    <property type="evidence" value="ECO:0007669"/>
    <property type="project" value="InterPro"/>
</dbReference>
<evidence type="ECO:0000313" key="8">
    <source>
        <dbReference type="EMBL" id="CAD7090630.1"/>
    </source>
</evidence>
<sequence length="597" mass="70748">MAEVVELRRERLLPEYEQMKKCDLFTDEEIRAVIKTREAFEYKISRQSKTIKDFIEYITYERNLKSKASERWKAMNTGSVCPVETSISHHIRNLYKQALGRFPEELRLWTNYLKFCKHANFLSECSSAFEKMLQYHGDKPDIWLKAAMWEYHEMNNFDRTKDLFLRGLQRHPKNPDMYTKFFNVMLNEASKMSADLVLEGNTQSEQSIGLQRAEVVYQSAKKKIHSCEFFVSLVDIATKFDFTKKLQKEILKYMMDTFCRDELLWHTLAQRELRGHNMVSLDEESNPLKKEGESMEVEVGPVKRTLRRKIELAVEVYSAAVRELKTEKMWSYYITAMIELNEDTSTQKEFKRTCLVNAFKGAYDADCLSEFHYLHFLEILLQSPNNDEFILQVLKKAVTKYPTCLKLWELWMRFYITKDDETKIREIFFKATKKLEADAHPLWRLMILYYQTCPDKSDRVDEIYQSAARQTSSVFDSYKSDYLEWVALSRSMVAARKVYNEMAKLPPPSLALHEKMAWLESVQIKPEIQCWRQCHEYATHYFGKIQTDVWINYIKFERDYGDPKNMNGIFERAKQSLSEELVDNFISEHNLLTTGVI</sequence>
<dbReference type="InterPro" id="IPR055347">
    <property type="entry name" value="UTP6_N"/>
</dbReference>
<dbReference type="InterPro" id="IPR003107">
    <property type="entry name" value="HAT"/>
</dbReference>
<dbReference type="SMART" id="SM00386">
    <property type="entry name" value="HAT"/>
    <property type="match status" value="8"/>
</dbReference>
<dbReference type="OMA" id="CKQWNAK"/>
<dbReference type="Proteomes" id="UP000594454">
    <property type="component" value="Chromosome 5"/>
</dbReference>
<evidence type="ECO:0000256" key="4">
    <source>
        <dbReference type="ARBA" id="ARBA00022737"/>
    </source>
</evidence>
<evidence type="ECO:0000256" key="1">
    <source>
        <dbReference type="ARBA" id="ARBA00004604"/>
    </source>
</evidence>
<dbReference type="Pfam" id="PF24892">
    <property type="entry name" value="UTP6_C"/>
    <property type="match status" value="1"/>
</dbReference>
<dbReference type="InterPro" id="IPR056907">
    <property type="entry name" value="UTP6_C"/>
</dbReference>
<gene>
    <name evidence="8" type="ORF">HERILL_LOCUS13098</name>
</gene>
<proteinExistence type="inferred from homology"/>
<dbReference type="InterPro" id="IPR013949">
    <property type="entry name" value="Utp6"/>
</dbReference>
<dbReference type="PANTHER" id="PTHR23271:SF1">
    <property type="entry name" value="U3 SMALL NUCLEOLAR RNA-ASSOCIATED PROTEIN 6 HOMOLOG"/>
    <property type="match status" value="1"/>
</dbReference>
<feature type="domain" description="U3 small nucleolar RNA-associated protein 6 N-terminal" evidence="6">
    <location>
        <begin position="10"/>
        <end position="77"/>
    </location>
</feature>
<evidence type="ECO:0000259" key="6">
    <source>
        <dbReference type="Pfam" id="PF08640"/>
    </source>
</evidence>
<evidence type="ECO:0008006" key="10">
    <source>
        <dbReference type="Google" id="ProtNLM"/>
    </source>
</evidence>
<dbReference type="GO" id="GO:0034388">
    <property type="term" value="C:Pwp2p-containing subcomplex of 90S preribosome"/>
    <property type="evidence" value="ECO:0007669"/>
    <property type="project" value="TreeGrafter"/>
</dbReference>
<evidence type="ECO:0000256" key="5">
    <source>
        <dbReference type="ARBA" id="ARBA00023242"/>
    </source>
</evidence>
<evidence type="ECO:0000256" key="3">
    <source>
        <dbReference type="ARBA" id="ARBA00022552"/>
    </source>
</evidence>
<keyword evidence="3" id="KW-0698">rRNA processing</keyword>
<keyword evidence="9" id="KW-1185">Reference proteome</keyword>
<name>A0A7R8V1R6_HERIL</name>
<dbReference type="GO" id="GO:0000462">
    <property type="term" value="P:maturation of SSU-rRNA from tricistronic rRNA transcript (SSU-rRNA, 5.8S rRNA, LSU-rRNA)"/>
    <property type="evidence" value="ECO:0007669"/>
    <property type="project" value="InterPro"/>
</dbReference>
<dbReference type="AlphaFoldDB" id="A0A7R8V1R6"/>
<dbReference type="Gene3D" id="1.25.40.10">
    <property type="entry name" value="Tetratricopeptide repeat domain"/>
    <property type="match status" value="3"/>
</dbReference>
<dbReference type="Pfam" id="PF08640">
    <property type="entry name" value="U3_assoc_6"/>
    <property type="match status" value="1"/>
</dbReference>
<reference evidence="8 9" key="1">
    <citation type="submission" date="2020-11" db="EMBL/GenBank/DDBJ databases">
        <authorList>
            <person name="Wallbank WR R."/>
            <person name="Pardo Diaz C."/>
            <person name="Kozak K."/>
            <person name="Martin S."/>
            <person name="Jiggins C."/>
            <person name="Moest M."/>
            <person name="Warren A I."/>
            <person name="Generalovic N T."/>
            <person name="Byers J.R.P. K."/>
            <person name="Montejo-Kovacevich G."/>
            <person name="Yen C E."/>
        </authorList>
    </citation>
    <scope>NUCLEOTIDE SEQUENCE [LARGE SCALE GENOMIC DNA]</scope>
</reference>
<comment type="subcellular location">
    <subcellularLocation>
        <location evidence="1">Nucleus</location>
        <location evidence="1">Nucleolus</location>
    </subcellularLocation>
</comment>
<dbReference type="InParanoid" id="A0A7R8V1R6"/>
<dbReference type="GO" id="GO:0032040">
    <property type="term" value="C:small-subunit processome"/>
    <property type="evidence" value="ECO:0007669"/>
    <property type="project" value="TreeGrafter"/>
</dbReference>
<accession>A0A7R8V1R6</accession>
<feature type="domain" description="U3 small nucleolar RNA-associated protein 6 homolog C-terminal" evidence="7">
    <location>
        <begin position="313"/>
        <end position="577"/>
    </location>
</feature>